<dbReference type="EMBL" id="FPIP01000003">
    <property type="protein sequence ID" value="SFW30531.1"/>
    <property type="molecule type" value="Genomic_DNA"/>
</dbReference>
<keyword evidence="1" id="KW-1133">Transmembrane helix</keyword>
<dbReference type="Proteomes" id="UP000183461">
    <property type="component" value="Unassembled WGS sequence"/>
</dbReference>
<keyword evidence="1" id="KW-0472">Membrane</keyword>
<keyword evidence="1" id="KW-0812">Transmembrane</keyword>
<evidence type="ECO:0000313" key="3">
    <source>
        <dbReference type="Proteomes" id="UP000183461"/>
    </source>
</evidence>
<evidence type="ECO:0000313" key="2">
    <source>
        <dbReference type="EMBL" id="SFW30531.1"/>
    </source>
</evidence>
<dbReference type="Pfam" id="PF06898">
    <property type="entry name" value="YqfD"/>
    <property type="match status" value="1"/>
</dbReference>
<name>A0A1K1N5A8_RUMFL</name>
<reference evidence="2 3" key="1">
    <citation type="submission" date="2016-11" db="EMBL/GenBank/DDBJ databases">
        <authorList>
            <person name="Jaros S."/>
            <person name="Januszkiewicz K."/>
            <person name="Wedrychowicz H."/>
        </authorList>
    </citation>
    <scope>NUCLEOTIDE SEQUENCE [LARGE SCALE GENOMIC DNA]</scope>
    <source>
        <strain evidence="2 3">YL228</strain>
    </source>
</reference>
<sequence length="385" mass="43559">MKMKRSMRINAKGKQLNRFINAIHQHRIDCRGQFCRGEVFYFDIYRRDLSEIRDIAKSCGIELKTAEYDSLSARLFRYRRRLGLLVGVLLAFTAALYFSQVVVTIEIEGNSVVSDEVILSALEELNIKAGTPVCKINIPYCENKLRLMIDDVAWAGIRHTGSRLVVQVTEVEHVPEMLLDRVPCNIVASRNAEISSVLVRSGQLKHIVGDYVPKGTILISGVDETENGRTFVHHAMGDIRGIYEENVSFSAPFHAEEALPTGRTDTQRTLRLFSLDIPLYFGKRNSSAASETEEKNAVIFGHELPLGIKTRTVAETTVTEKDYTEEELTKKLMERVYLYENNFLGDGTKILSRDIITETNDGALTLRAAYRLEGSICEQRDIFIK</sequence>
<dbReference type="InterPro" id="IPR010690">
    <property type="entry name" value="YqfD"/>
</dbReference>
<proteinExistence type="predicted"/>
<dbReference type="RefSeq" id="WP_072300001.1">
    <property type="nucleotide sequence ID" value="NZ_FPIP01000003.1"/>
</dbReference>
<organism evidence="2 3">
    <name type="scientific">Ruminococcus flavefaciens</name>
    <dbReference type="NCBI Taxonomy" id="1265"/>
    <lineage>
        <taxon>Bacteria</taxon>
        <taxon>Bacillati</taxon>
        <taxon>Bacillota</taxon>
        <taxon>Clostridia</taxon>
        <taxon>Eubacteriales</taxon>
        <taxon>Oscillospiraceae</taxon>
        <taxon>Ruminococcus</taxon>
    </lineage>
</organism>
<dbReference type="AlphaFoldDB" id="A0A1K1N5A8"/>
<evidence type="ECO:0000256" key="1">
    <source>
        <dbReference type="SAM" id="Phobius"/>
    </source>
</evidence>
<accession>A0A1K1N5A8</accession>
<gene>
    <name evidence="2" type="ORF">SAMN02910280_1731</name>
</gene>
<feature type="transmembrane region" description="Helical" evidence="1">
    <location>
        <begin position="82"/>
        <end position="103"/>
    </location>
</feature>
<protein>
    <submittedName>
        <fullName evidence="2">Similar to stage IV sporulation protein</fullName>
    </submittedName>
</protein>